<evidence type="ECO:0000256" key="3">
    <source>
        <dbReference type="ARBA" id="ARBA00022597"/>
    </source>
</evidence>
<dbReference type="Pfam" id="PF00083">
    <property type="entry name" value="Sugar_tr"/>
    <property type="match status" value="1"/>
</dbReference>
<dbReference type="PANTHER" id="PTHR48021">
    <property type="match status" value="1"/>
</dbReference>
<keyword evidence="3" id="KW-0813">Transport</keyword>
<dbReference type="InterPro" id="IPR050549">
    <property type="entry name" value="MFS_Trehalose_Transporter"/>
</dbReference>
<evidence type="ECO:0000256" key="1">
    <source>
        <dbReference type="ARBA" id="ARBA00004141"/>
    </source>
</evidence>
<dbReference type="InterPro" id="IPR036259">
    <property type="entry name" value="MFS_trans_sf"/>
</dbReference>
<feature type="transmembrane region" description="Helical" evidence="7">
    <location>
        <begin position="271"/>
        <end position="290"/>
    </location>
</feature>
<organism evidence="9 10">
    <name type="scientific">Quercus suber</name>
    <name type="common">Cork oak</name>
    <dbReference type="NCBI Taxonomy" id="58331"/>
    <lineage>
        <taxon>Eukaryota</taxon>
        <taxon>Viridiplantae</taxon>
        <taxon>Streptophyta</taxon>
        <taxon>Embryophyta</taxon>
        <taxon>Tracheophyta</taxon>
        <taxon>Spermatophyta</taxon>
        <taxon>Magnoliopsida</taxon>
        <taxon>eudicotyledons</taxon>
        <taxon>Gunneridae</taxon>
        <taxon>Pentapetalae</taxon>
        <taxon>rosids</taxon>
        <taxon>fabids</taxon>
        <taxon>Fagales</taxon>
        <taxon>Fagaceae</taxon>
        <taxon>Quercus</taxon>
    </lineage>
</organism>
<dbReference type="GO" id="GO:0016020">
    <property type="term" value="C:membrane"/>
    <property type="evidence" value="ECO:0007669"/>
    <property type="project" value="UniProtKB-SubCell"/>
</dbReference>
<feature type="transmembrane region" description="Helical" evidence="7">
    <location>
        <begin position="53"/>
        <end position="74"/>
    </location>
</feature>
<dbReference type="CDD" id="cd17358">
    <property type="entry name" value="MFS_GLUT6_8_Class3_like"/>
    <property type="match status" value="1"/>
</dbReference>
<comment type="subcellular location">
    <subcellularLocation>
        <location evidence="1">Membrane</location>
        <topology evidence="1">Multi-pass membrane protein</topology>
    </subcellularLocation>
</comment>
<dbReference type="Gene3D" id="1.20.1250.20">
    <property type="entry name" value="MFS general substrate transporter like domains"/>
    <property type="match status" value="1"/>
</dbReference>
<dbReference type="FunFam" id="1.20.1250.20:FF:000932">
    <property type="entry name" value="Uncharacterized protein"/>
    <property type="match status" value="1"/>
</dbReference>
<evidence type="ECO:0000256" key="5">
    <source>
        <dbReference type="ARBA" id="ARBA00022989"/>
    </source>
</evidence>
<comment type="similarity">
    <text evidence="2">Belongs to the major facilitator superfamily. Sugar transporter (TC 2.A.1.1) family.</text>
</comment>
<dbReference type="GO" id="GO:0051119">
    <property type="term" value="F:sugar transmembrane transporter activity"/>
    <property type="evidence" value="ECO:0007669"/>
    <property type="project" value="InterPro"/>
</dbReference>
<feature type="transmembrane region" description="Helical" evidence="7">
    <location>
        <begin position="201"/>
        <end position="222"/>
    </location>
</feature>
<protein>
    <submittedName>
        <fullName evidence="9">Sugar transporter erd6-like 5</fullName>
    </submittedName>
</protein>
<feature type="domain" description="Major facilitator superfamily (MFS) profile" evidence="8">
    <location>
        <begin position="1"/>
        <end position="324"/>
    </location>
</feature>
<gene>
    <name evidence="9" type="ORF">CFP56_012737</name>
</gene>
<feature type="transmembrane region" description="Helical" evidence="7">
    <location>
        <begin position="234"/>
        <end position="259"/>
    </location>
</feature>
<evidence type="ECO:0000313" key="9">
    <source>
        <dbReference type="EMBL" id="KAK7843278.1"/>
    </source>
</evidence>
<comment type="caution">
    <text evidence="9">The sequence shown here is derived from an EMBL/GenBank/DDBJ whole genome shotgun (WGS) entry which is preliminary data.</text>
</comment>
<feature type="transmembrane region" description="Helical" evidence="7">
    <location>
        <begin position="169"/>
        <end position="192"/>
    </location>
</feature>
<evidence type="ECO:0000259" key="8">
    <source>
        <dbReference type="PROSITE" id="PS50850"/>
    </source>
</evidence>
<evidence type="ECO:0000256" key="7">
    <source>
        <dbReference type="SAM" id="Phobius"/>
    </source>
</evidence>
<evidence type="ECO:0000256" key="4">
    <source>
        <dbReference type="ARBA" id="ARBA00022692"/>
    </source>
</evidence>
<evidence type="ECO:0000256" key="2">
    <source>
        <dbReference type="ARBA" id="ARBA00010992"/>
    </source>
</evidence>
<dbReference type="EMBL" id="PKMF04000207">
    <property type="protein sequence ID" value="KAK7843278.1"/>
    <property type="molecule type" value="Genomic_DNA"/>
</dbReference>
<name>A0AAW0KX83_QUESU</name>
<dbReference type="InterPro" id="IPR044775">
    <property type="entry name" value="MFS_ERD6/Tret1-like"/>
</dbReference>
<dbReference type="InterPro" id="IPR005828">
    <property type="entry name" value="MFS_sugar_transport-like"/>
</dbReference>
<reference evidence="9 10" key="1">
    <citation type="journal article" date="2018" name="Sci. Data">
        <title>The draft genome sequence of cork oak.</title>
        <authorList>
            <person name="Ramos A.M."/>
            <person name="Usie A."/>
            <person name="Barbosa P."/>
            <person name="Barros P.M."/>
            <person name="Capote T."/>
            <person name="Chaves I."/>
            <person name="Simoes F."/>
            <person name="Abreu I."/>
            <person name="Carrasquinho I."/>
            <person name="Faro C."/>
            <person name="Guimaraes J.B."/>
            <person name="Mendonca D."/>
            <person name="Nobrega F."/>
            <person name="Rodrigues L."/>
            <person name="Saibo N.J.M."/>
            <person name="Varela M.C."/>
            <person name="Egas C."/>
            <person name="Matos J."/>
            <person name="Miguel C.M."/>
            <person name="Oliveira M.M."/>
            <person name="Ricardo C.P."/>
            <person name="Goncalves S."/>
        </authorList>
    </citation>
    <scope>NUCLEOTIDE SEQUENCE [LARGE SCALE GENOMIC DNA]</scope>
    <source>
        <strain evidence="10">cv. HL8</strain>
    </source>
</reference>
<evidence type="ECO:0000313" key="10">
    <source>
        <dbReference type="Proteomes" id="UP000237347"/>
    </source>
</evidence>
<keyword evidence="4 7" id="KW-0812">Transmembrane</keyword>
<keyword evidence="3" id="KW-0762">Sugar transport</keyword>
<dbReference type="Proteomes" id="UP000237347">
    <property type="component" value="Unassembled WGS sequence"/>
</dbReference>
<dbReference type="InterPro" id="IPR020846">
    <property type="entry name" value="MFS_dom"/>
</dbReference>
<sequence>MVLILKFLFSRQVPVYLAEITPKNLRGGFCNASQLMACCGLSLMFLIGNVITWRILALIGTIPCILELLGLLLIPESPRWLAKIGKEKEFETSLQYLRGRNADISQEAAEIREYTESFKQNSKTRFMDLFQRRYAHSLIVGVGLMVLVQFGGINVIVSYSSSIFNKAGFSTSIGTISVAIIQIPATIASVLLTDKLGRRPLLLASTAGMCFSCFLLGLSFLFQNLHQWKELTPILAYIGVVGYSVTYSIGMGGIPWLIVSEVFPINVKGSAGSLVCLVNWSCSWIVTYSFNFMMEWSSAGTFFIYMGVCGSAVLFVAKLVPETKGRALEEIQVSVTHSLQ</sequence>
<dbReference type="PANTHER" id="PTHR48021:SF93">
    <property type="entry name" value="SUGAR TRANSPORTER ERD6-LIKE 1-RELATED"/>
    <property type="match status" value="1"/>
</dbReference>
<feature type="transmembrane region" description="Helical" evidence="7">
    <location>
        <begin position="302"/>
        <end position="320"/>
    </location>
</feature>
<keyword evidence="5 7" id="KW-1133">Transmembrane helix</keyword>
<proteinExistence type="inferred from homology"/>
<dbReference type="PROSITE" id="PS50850">
    <property type="entry name" value="MFS"/>
    <property type="match status" value="1"/>
</dbReference>
<feature type="transmembrane region" description="Helical" evidence="7">
    <location>
        <begin position="134"/>
        <end position="157"/>
    </location>
</feature>
<keyword evidence="10" id="KW-1185">Reference proteome</keyword>
<evidence type="ECO:0000256" key="6">
    <source>
        <dbReference type="ARBA" id="ARBA00023136"/>
    </source>
</evidence>
<dbReference type="AlphaFoldDB" id="A0AAW0KX83"/>
<keyword evidence="6 7" id="KW-0472">Membrane</keyword>
<accession>A0AAW0KX83</accession>
<dbReference type="SUPFAM" id="SSF103473">
    <property type="entry name" value="MFS general substrate transporter"/>
    <property type="match status" value="1"/>
</dbReference>